<gene>
    <name evidence="2" type="ORF">HG263_16965</name>
</gene>
<dbReference type="InterPro" id="IPR000182">
    <property type="entry name" value="GNAT_dom"/>
</dbReference>
<feature type="domain" description="N-acetyltransferase" evidence="1">
    <location>
        <begin position="13"/>
        <end position="151"/>
    </location>
</feature>
<keyword evidence="2" id="KW-0808">Transferase</keyword>
<dbReference type="InterPro" id="IPR016181">
    <property type="entry name" value="Acyl_CoA_acyltransferase"/>
</dbReference>
<dbReference type="PANTHER" id="PTHR43610:SF1">
    <property type="entry name" value="N-ACETYLTRANSFERASE DOMAIN-CONTAINING PROTEIN"/>
    <property type="match status" value="1"/>
</dbReference>
<dbReference type="SUPFAM" id="SSF55729">
    <property type="entry name" value="Acyl-CoA N-acyltransferases (Nat)"/>
    <property type="match status" value="1"/>
</dbReference>
<accession>A0A849VIB8</accession>
<protein>
    <submittedName>
        <fullName evidence="2">GNAT family N-acetyltransferase</fullName>
    </submittedName>
</protein>
<evidence type="ECO:0000313" key="3">
    <source>
        <dbReference type="Proteomes" id="UP000586305"/>
    </source>
</evidence>
<evidence type="ECO:0000259" key="1">
    <source>
        <dbReference type="Pfam" id="PF13302"/>
    </source>
</evidence>
<dbReference type="Proteomes" id="UP000586305">
    <property type="component" value="Unassembled WGS sequence"/>
</dbReference>
<dbReference type="Pfam" id="PF13302">
    <property type="entry name" value="Acetyltransf_3"/>
    <property type="match status" value="1"/>
</dbReference>
<name>A0A849VIB8_9GAMM</name>
<dbReference type="Gene3D" id="3.40.630.30">
    <property type="match status" value="1"/>
</dbReference>
<dbReference type="PANTHER" id="PTHR43610">
    <property type="entry name" value="BLL6696 PROTEIN"/>
    <property type="match status" value="1"/>
</dbReference>
<sequence>MWIRNEPLFGRHVTLQPLNLSHTQGLQNAVKDGESWRLWYASVPKPEQMKGYVDRALEAVQLGDIAYAVINNETGKVAGTTRYYQVDAKNKRAAIGYTWYANSVRRTAINTEAKLLLLQNIFDTYSAIAVEFKTHLFNQTSRQAIERLGAKLDGVLRAHQIMPDGSLRDTAVYSIIASEWPAVRNNLQHRLGAFPCSAT</sequence>
<keyword evidence="3" id="KW-1185">Reference proteome</keyword>
<dbReference type="AlphaFoldDB" id="A0A849VIB8"/>
<organism evidence="2 3">
    <name type="scientific">Pseudoalteromonas caenipelagi</name>
    <dbReference type="NCBI Taxonomy" id="2726988"/>
    <lineage>
        <taxon>Bacteria</taxon>
        <taxon>Pseudomonadati</taxon>
        <taxon>Pseudomonadota</taxon>
        <taxon>Gammaproteobacteria</taxon>
        <taxon>Alteromonadales</taxon>
        <taxon>Pseudoalteromonadaceae</taxon>
        <taxon>Pseudoalteromonas</taxon>
    </lineage>
</organism>
<dbReference type="EMBL" id="JABBPG010000008">
    <property type="protein sequence ID" value="NOU52223.1"/>
    <property type="molecule type" value="Genomic_DNA"/>
</dbReference>
<dbReference type="RefSeq" id="WP_171627280.1">
    <property type="nucleotide sequence ID" value="NZ_JABBPG010000008.1"/>
</dbReference>
<evidence type="ECO:0000313" key="2">
    <source>
        <dbReference type="EMBL" id="NOU52223.1"/>
    </source>
</evidence>
<comment type="caution">
    <text evidence="2">The sequence shown here is derived from an EMBL/GenBank/DDBJ whole genome shotgun (WGS) entry which is preliminary data.</text>
</comment>
<dbReference type="GO" id="GO:0016747">
    <property type="term" value="F:acyltransferase activity, transferring groups other than amino-acyl groups"/>
    <property type="evidence" value="ECO:0007669"/>
    <property type="project" value="InterPro"/>
</dbReference>
<reference evidence="2 3" key="1">
    <citation type="submission" date="2020-04" db="EMBL/GenBank/DDBJ databases">
        <title>Pseudoalteromonas caenipelagi sp. nov., isolated from a tidal flat.</title>
        <authorList>
            <person name="Park S."/>
            <person name="Yoon J.-H."/>
        </authorList>
    </citation>
    <scope>NUCLEOTIDE SEQUENCE [LARGE SCALE GENOMIC DNA]</scope>
    <source>
        <strain evidence="2 3">JBTF-M23</strain>
    </source>
</reference>
<proteinExistence type="predicted"/>